<reference evidence="2 3" key="1">
    <citation type="submission" date="2019-11" db="EMBL/GenBank/DDBJ databases">
        <title>Description of Pedobacter sp. LMG 31462T.</title>
        <authorList>
            <person name="Carlier A."/>
            <person name="Qi S."/>
            <person name="Vandamme P."/>
        </authorList>
    </citation>
    <scope>NUCLEOTIDE SEQUENCE [LARGE SCALE GENOMIC DNA]</scope>
    <source>
        <strain evidence="2 3">LMG 31462</strain>
    </source>
</reference>
<keyword evidence="1" id="KW-0472">Membrane</keyword>
<organism evidence="2 3">
    <name type="scientific">Pedobacter gandavensis</name>
    <dbReference type="NCBI Taxonomy" id="2679963"/>
    <lineage>
        <taxon>Bacteria</taxon>
        <taxon>Pseudomonadati</taxon>
        <taxon>Bacteroidota</taxon>
        <taxon>Sphingobacteriia</taxon>
        <taxon>Sphingobacteriales</taxon>
        <taxon>Sphingobacteriaceae</taxon>
        <taxon>Pedobacter</taxon>
    </lineage>
</organism>
<feature type="transmembrane region" description="Helical" evidence="1">
    <location>
        <begin position="36"/>
        <end position="55"/>
    </location>
</feature>
<sequence>MIKVMKLQKAVWAIILGVIALVVYIIMVTSDQPGSIYALEIAGVFFMGAAILFLYPLWTAKEDVRGEVELDVEKQEETETK</sequence>
<dbReference type="EMBL" id="WNXC01000008">
    <property type="protein sequence ID" value="MBB2151199.1"/>
    <property type="molecule type" value="Genomic_DNA"/>
</dbReference>
<evidence type="ECO:0000313" key="2">
    <source>
        <dbReference type="EMBL" id="MBB2151199.1"/>
    </source>
</evidence>
<comment type="caution">
    <text evidence="2">The sequence shown here is derived from an EMBL/GenBank/DDBJ whole genome shotgun (WGS) entry which is preliminary data.</text>
</comment>
<dbReference type="Proteomes" id="UP000636110">
    <property type="component" value="Unassembled WGS sequence"/>
</dbReference>
<keyword evidence="1" id="KW-0812">Transmembrane</keyword>
<accession>A0ABR6F2F5</accession>
<gene>
    <name evidence="2" type="ORF">GM920_20035</name>
</gene>
<evidence type="ECO:0000313" key="3">
    <source>
        <dbReference type="Proteomes" id="UP000636110"/>
    </source>
</evidence>
<proteinExistence type="predicted"/>
<keyword evidence="1" id="KW-1133">Transmembrane helix</keyword>
<keyword evidence="3" id="KW-1185">Reference proteome</keyword>
<name>A0ABR6F2F5_9SPHI</name>
<protein>
    <submittedName>
        <fullName evidence="2">Isoleucyl-tRNA synthetase</fullName>
    </submittedName>
</protein>
<feature type="transmembrane region" description="Helical" evidence="1">
    <location>
        <begin position="12"/>
        <end position="30"/>
    </location>
</feature>
<evidence type="ECO:0000256" key="1">
    <source>
        <dbReference type="SAM" id="Phobius"/>
    </source>
</evidence>
<dbReference type="RefSeq" id="WP_182960814.1">
    <property type="nucleotide sequence ID" value="NZ_WNXC01000008.1"/>
</dbReference>